<dbReference type="AlphaFoldDB" id="X1AYX1"/>
<dbReference type="EMBL" id="BART01000699">
    <property type="protein sequence ID" value="GAG74372.1"/>
    <property type="molecule type" value="Genomic_DNA"/>
</dbReference>
<evidence type="ECO:0000313" key="1">
    <source>
        <dbReference type="EMBL" id="GAG74372.1"/>
    </source>
</evidence>
<comment type="caution">
    <text evidence="1">The sequence shown here is derived from an EMBL/GenBank/DDBJ whole genome shotgun (WGS) entry which is preliminary data.</text>
</comment>
<evidence type="ECO:0008006" key="2">
    <source>
        <dbReference type="Google" id="ProtNLM"/>
    </source>
</evidence>
<feature type="non-terminal residue" evidence="1">
    <location>
        <position position="1"/>
    </location>
</feature>
<organism evidence="1">
    <name type="scientific">marine sediment metagenome</name>
    <dbReference type="NCBI Taxonomy" id="412755"/>
    <lineage>
        <taxon>unclassified sequences</taxon>
        <taxon>metagenomes</taxon>
        <taxon>ecological metagenomes</taxon>
    </lineage>
</organism>
<reference evidence="1" key="1">
    <citation type="journal article" date="2014" name="Front. Microbiol.">
        <title>High frequency of phylogenetically diverse reductive dehalogenase-homologous genes in deep subseafloor sedimentary metagenomes.</title>
        <authorList>
            <person name="Kawai M."/>
            <person name="Futagami T."/>
            <person name="Toyoda A."/>
            <person name="Takaki Y."/>
            <person name="Nishi S."/>
            <person name="Hori S."/>
            <person name="Arai W."/>
            <person name="Tsubouchi T."/>
            <person name="Morono Y."/>
            <person name="Uchiyama I."/>
            <person name="Ito T."/>
            <person name="Fujiyama A."/>
            <person name="Inagaki F."/>
            <person name="Takami H."/>
        </authorList>
    </citation>
    <scope>NUCLEOTIDE SEQUENCE</scope>
    <source>
        <strain evidence="1">Expedition CK06-06</strain>
    </source>
</reference>
<name>X1AYX1_9ZZZZ</name>
<proteinExistence type="predicted"/>
<accession>X1AYX1</accession>
<sequence length="108" mass="12179">YFQGADVILTADCVAYALGEYHNKYLKGHSIAIACPKLDQGREIYIEKIRAWFDDAKINTLTVMRMQIPCCGGLLGLAQEAAKRAKRKVPIKYIIVSVEGTIFKEEWV</sequence>
<protein>
    <recommendedName>
        <fullName evidence="2">4Fe-4S ferredoxin</fullName>
    </recommendedName>
</protein>
<gene>
    <name evidence="1" type="ORF">S01H4_03006</name>
</gene>